<dbReference type="InterPro" id="IPR008905">
    <property type="entry name" value="EIF3C_N_dom"/>
</dbReference>
<feature type="domain" description="Eukaryotic translation initiation factor 3 subunit C N-terminal" evidence="4">
    <location>
        <begin position="114"/>
        <end position="154"/>
    </location>
</feature>
<evidence type="ECO:0000259" key="4">
    <source>
        <dbReference type="Pfam" id="PF05470"/>
    </source>
</evidence>
<proteinExistence type="inferred from homology"/>
<dbReference type="GO" id="GO:0006357">
    <property type="term" value="P:regulation of transcription by RNA polymerase II"/>
    <property type="evidence" value="ECO:0007669"/>
    <property type="project" value="InterPro"/>
</dbReference>
<dbReference type="GO" id="GO:0003743">
    <property type="term" value="F:translation initiation factor activity"/>
    <property type="evidence" value="ECO:0007669"/>
    <property type="project" value="InterPro"/>
</dbReference>
<gene>
    <name evidence="5" type="ORF">A4U43_C07F3810</name>
</gene>
<comment type="similarity">
    <text evidence="2">Belongs to the Mediator complex subunit 20 family.</text>
</comment>
<dbReference type="GO" id="GO:0031369">
    <property type="term" value="F:translation initiation factor binding"/>
    <property type="evidence" value="ECO:0007669"/>
    <property type="project" value="InterPro"/>
</dbReference>
<organism evidence="5 6">
    <name type="scientific">Asparagus officinalis</name>
    <name type="common">Garden asparagus</name>
    <dbReference type="NCBI Taxonomy" id="4686"/>
    <lineage>
        <taxon>Eukaryota</taxon>
        <taxon>Viridiplantae</taxon>
        <taxon>Streptophyta</taxon>
        <taxon>Embryophyta</taxon>
        <taxon>Tracheophyta</taxon>
        <taxon>Spermatophyta</taxon>
        <taxon>Magnoliopsida</taxon>
        <taxon>Liliopsida</taxon>
        <taxon>Asparagales</taxon>
        <taxon>Asparagaceae</taxon>
        <taxon>Asparagoideae</taxon>
        <taxon>Asparagus</taxon>
    </lineage>
</organism>
<dbReference type="GO" id="GO:0016592">
    <property type="term" value="C:mediator complex"/>
    <property type="evidence" value="ECO:0007669"/>
    <property type="project" value="InterPro"/>
</dbReference>
<protein>
    <recommendedName>
        <fullName evidence="4">Eukaryotic translation initiation factor 3 subunit C N-terminal domain-containing protein</fullName>
    </recommendedName>
</protein>
<dbReference type="Gramene" id="ONK62433">
    <property type="protein sequence ID" value="ONK62433"/>
    <property type="gene ID" value="A4U43_C07F3810"/>
</dbReference>
<dbReference type="PANTHER" id="PTHR12465:SF0">
    <property type="entry name" value="MEDIATOR OF RNA POLYMERASE II TRANSCRIPTION SUBUNIT 20"/>
    <property type="match status" value="1"/>
</dbReference>
<evidence type="ECO:0000256" key="3">
    <source>
        <dbReference type="ARBA" id="ARBA00023242"/>
    </source>
</evidence>
<dbReference type="GO" id="GO:0003713">
    <property type="term" value="F:transcription coactivator activity"/>
    <property type="evidence" value="ECO:0007669"/>
    <property type="project" value="TreeGrafter"/>
</dbReference>
<keyword evidence="3" id="KW-0539">Nucleus</keyword>
<name>A0A5P1E9M0_ASPOF</name>
<dbReference type="GO" id="GO:0005852">
    <property type="term" value="C:eukaryotic translation initiation factor 3 complex"/>
    <property type="evidence" value="ECO:0007669"/>
    <property type="project" value="InterPro"/>
</dbReference>
<dbReference type="AlphaFoldDB" id="A0A5P1E9M0"/>
<comment type="subcellular location">
    <subcellularLocation>
        <location evidence="1">Nucleus</location>
    </subcellularLocation>
</comment>
<evidence type="ECO:0000313" key="6">
    <source>
        <dbReference type="Proteomes" id="UP000243459"/>
    </source>
</evidence>
<dbReference type="PANTHER" id="PTHR12465">
    <property type="entry name" value="UBIQUITIN SPECIFIC PROTEASE HOMOLOG 49"/>
    <property type="match status" value="1"/>
</dbReference>
<dbReference type="EMBL" id="CM007387">
    <property type="protein sequence ID" value="ONK62433.1"/>
    <property type="molecule type" value="Genomic_DNA"/>
</dbReference>
<dbReference type="Pfam" id="PF05470">
    <property type="entry name" value="eIF-3c_N"/>
    <property type="match status" value="1"/>
</dbReference>
<evidence type="ECO:0000256" key="1">
    <source>
        <dbReference type="ARBA" id="ARBA00004123"/>
    </source>
</evidence>
<dbReference type="InterPro" id="IPR013921">
    <property type="entry name" value="Mediator_Med20"/>
</dbReference>
<evidence type="ECO:0000313" key="5">
    <source>
        <dbReference type="EMBL" id="ONK62433.1"/>
    </source>
</evidence>
<evidence type="ECO:0000256" key="2">
    <source>
        <dbReference type="ARBA" id="ARBA00010743"/>
    </source>
</evidence>
<dbReference type="Proteomes" id="UP000243459">
    <property type="component" value="Chromosome 7"/>
</dbReference>
<keyword evidence="6" id="KW-1185">Reference proteome</keyword>
<sequence>MSFYFKKPCVYSKMHDSFDTQSNLVQSSRHSSGKFAPPAMAAMQPGTVFTVENGDAGFWNPSLNSSIRHHLQRESDRKAKIKENNLSIDPELTALDEKREDAIEDVLKDLSHRKVCLIAKAHGCLSKLYTGGRVKKLLAQGVSHNRYHKKTLEQGFQYQLGDFRLRVGKCVPSTSESLRGIMMEVVVV</sequence>
<reference evidence="6" key="1">
    <citation type="journal article" date="2017" name="Nat. Commun.">
        <title>The asparagus genome sheds light on the origin and evolution of a young Y chromosome.</title>
        <authorList>
            <person name="Harkess A."/>
            <person name="Zhou J."/>
            <person name="Xu C."/>
            <person name="Bowers J.E."/>
            <person name="Van der Hulst R."/>
            <person name="Ayyampalayam S."/>
            <person name="Mercati F."/>
            <person name="Riccardi P."/>
            <person name="McKain M.R."/>
            <person name="Kakrana A."/>
            <person name="Tang H."/>
            <person name="Ray J."/>
            <person name="Groenendijk J."/>
            <person name="Arikit S."/>
            <person name="Mathioni S.M."/>
            <person name="Nakano M."/>
            <person name="Shan H."/>
            <person name="Telgmann-Rauber A."/>
            <person name="Kanno A."/>
            <person name="Yue Z."/>
            <person name="Chen H."/>
            <person name="Li W."/>
            <person name="Chen Y."/>
            <person name="Xu X."/>
            <person name="Zhang Y."/>
            <person name="Luo S."/>
            <person name="Chen H."/>
            <person name="Gao J."/>
            <person name="Mao Z."/>
            <person name="Pires J.C."/>
            <person name="Luo M."/>
            <person name="Kudrna D."/>
            <person name="Wing R.A."/>
            <person name="Meyers B.C."/>
            <person name="Yi K."/>
            <person name="Kong H."/>
            <person name="Lavrijsen P."/>
            <person name="Sunseri F."/>
            <person name="Falavigna A."/>
            <person name="Ye Y."/>
            <person name="Leebens-Mack J.H."/>
            <person name="Chen G."/>
        </authorList>
    </citation>
    <scope>NUCLEOTIDE SEQUENCE [LARGE SCALE GENOMIC DNA]</scope>
    <source>
        <strain evidence="6">cv. DH0086</strain>
    </source>
</reference>
<accession>A0A5P1E9M0</accession>